<organism evidence="1 2">
    <name type="scientific">Neolewinella lacunae</name>
    <dbReference type="NCBI Taxonomy" id="1517758"/>
    <lineage>
        <taxon>Bacteria</taxon>
        <taxon>Pseudomonadati</taxon>
        <taxon>Bacteroidota</taxon>
        <taxon>Saprospiria</taxon>
        <taxon>Saprospirales</taxon>
        <taxon>Lewinellaceae</taxon>
        <taxon>Neolewinella</taxon>
    </lineage>
</organism>
<dbReference type="Proteomes" id="UP000650081">
    <property type="component" value="Unassembled WGS sequence"/>
</dbReference>
<evidence type="ECO:0000313" key="1">
    <source>
        <dbReference type="EMBL" id="MBC6995909.1"/>
    </source>
</evidence>
<name>A0A923PM12_9BACT</name>
<proteinExistence type="predicted"/>
<protein>
    <submittedName>
        <fullName evidence="1">Uncharacterized protein</fullName>
    </submittedName>
</protein>
<dbReference type="AlphaFoldDB" id="A0A923PM12"/>
<sequence length="56" mass="5834">MLASAEATIKIPYGGSLLQYVGDVSWADGAAVRLVIAPHPQSRSATKIAEEIGPLL</sequence>
<gene>
    <name evidence="1" type="ORF">H9S92_17205</name>
</gene>
<evidence type="ECO:0000313" key="2">
    <source>
        <dbReference type="Proteomes" id="UP000650081"/>
    </source>
</evidence>
<comment type="caution">
    <text evidence="1">The sequence shown here is derived from an EMBL/GenBank/DDBJ whole genome shotgun (WGS) entry which is preliminary data.</text>
</comment>
<keyword evidence="2" id="KW-1185">Reference proteome</keyword>
<accession>A0A923PM12</accession>
<reference evidence="1" key="1">
    <citation type="submission" date="2020-08" db="EMBL/GenBank/DDBJ databases">
        <title>Lewinella bacteria from marine environments.</title>
        <authorList>
            <person name="Zhong Y."/>
        </authorList>
    </citation>
    <scope>NUCLEOTIDE SEQUENCE</scope>
    <source>
        <strain evidence="1">KCTC 42187</strain>
    </source>
</reference>
<dbReference type="RefSeq" id="WP_187467925.1">
    <property type="nucleotide sequence ID" value="NZ_JACSIT010000141.1"/>
</dbReference>
<dbReference type="EMBL" id="JACSIT010000141">
    <property type="protein sequence ID" value="MBC6995909.1"/>
    <property type="molecule type" value="Genomic_DNA"/>
</dbReference>